<dbReference type="InterPro" id="IPR011009">
    <property type="entry name" value="Kinase-like_dom_sf"/>
</dbReference>
<protein>
    <recommendedName>
        <fullName evidence="3">Protein kinase domain-containing protein</fullName>
    </recommendedName>
</protein>
<dbReference type="Gene3D" id="3.30.200.20">
    <property type="entry name" value="Phosphorylase Kinase, domain 1"/>
    <property type="match status" value="1"/>
</dbReference>
<keyword evidence="2" id="KW-0472">Membrane</keyword>
<dbReference type="InterPro" id="IPR000719">
    <property type="entry name" value="Prot_kinase_dom"/>
</dbReference>
<dbReference type="GO" id="GO:0004672">
    <property type="term" value="F:protein kinase activity"/>
    <property type="evidence" value="ECO:0007669"/>
    <property type="project" value="InterPro"/>
</dbReference>
<dbReference type="InterPro" id="IPR050823">
    <property type="entry name" value="Plant_Ser_Thr_Prot_Kinase"/>
</dbReference>
<gene>
    <name evidence="4" type="ORF">RJ639_024909</name>
</gene>
<comment type="caution">
    <text evidence="4">The sequence shown here is derived from an EMBL/GenBank/DDBJ whole genome shotgun (WGS) entry which is preliminary data.</text>
</comment>
<comment type="subcellular location">
    <subcellularLocation>
        <location evidence="1">Cell membrane</location>
    </subcellularLocation>
</comment>
<dbReference type="EMBL" id="JAVXUP010004321">
    <property type="protein sequence ID" value="KAK2997236.1"/>
    <property type="molecule type" value="Genomic_DNA"/>
</dbReference>
<dbReference type="InterPro" id="IPR001245">
    <property type="entry name" value="Ser-Thr/Tyr_kinase_cat_dom"/>
</dbReference>
<dbReference type="SUPFAM" id="SSF56112">
    <property type="entry name" value="Protein kinase-like (PK-like)"/>
    <property type="match status" value="1"/>
</dbReference>
<evidence type="ECO:0000259" key="3">
    <source>
        <dbReference type="PROSITE" id="PS50011"/>
    </source>
</evidence>
<dbReference type="PROSITE" id="PS50011">
    <property type="entry name" value="PROTEIN_KINASE_DOM"/>
    <property type="match status" value="1"/>
</dbReference>
<feature type="non-terminal residue" evidence="4">
    <location>
        <position position="137"/>
    </location>
</feature>
<evidence type="ECO:0000313" key="5">
    <source>
        <dbReference type="Proteomes" id="UP001188597"/>
    </source>
</evidence>
<dbReference type="Pfam" id="PF07714">
    <property type="entry name" value="PK_Tyr_Ser-Thr"/>
    <property type="match status" value="1"/>
</dbReference>
<keyword evidence="2" id="KW-1003">Cell membrane</keyword>
<name>A0AA88S6W7_9ASTE</name>
<evidence type="ECO:0000256" key="2">
    <source>
        <dbReference type="ARBA" id="ARBA00022475"/>
    </source>
</evidence>
<sequence length="137" mass="15293">MNPGKEARESTTFDLKTMSGSLNDSLVATKIGNSNNIKSFSFNDLKNATKNFRPDSLLGEGGFGWVFKGWIDRNTFSPSRPGTGIVIAVKNLKTESIQGQLRHENLVKLIGYCSESDNRLLVYEFMPRGSLENRLFI</sequence>
<feature type="domain" description="Protein kinase" evidence="3">
    <location>
        <begin position="52"/>
        <end position="137"/>
    </location>
</feature>
<keyword evidence="5" id="KW-1185">Reference proteome</keyword>
<accession>A0AA88S6W7</accession>
<dbReference type="GO" id="GO:0005524">
    <property type="term" value="F:ATP binding"/>
    <property type="evidence" value="ECO:0007669"/>
    <property type="project" value="InterPro"/>
</dbReference>
<dbReference type="Proteomes" id="UP001188597">
    <property type="component" value="Unassembled WGS sequence"/>
</dbReference>
<reference evidence="4" key="1">
    <citation type="submission" date="2022-12" db="EMBL/GenBank/DDBJ databases">
        <title>Draft genome assemblies for two species of Escallonia (Escalloniales).</title>
        <authorList>
            <person name="Chanderbali A."/>
            <person name="Dervinis C."/>
            <person name="Anghel I."/>
            <person name="Soltis D."/>
            <person name="Soltis P."/>
            <person name="Zapata F."/>
        </authorList>
    </citation>
    <scope>NUCLEOTIDE SEQUENCE</scope>
    <source>
        <strain evidence="4">UCBG64.0493</strain>
        <tissue evidence="4">Leaf</tissue>
    </source>
</reference>
<organism evidence="4 5">
    <name type="scientific">Escallonia herrerae</name>
    <dbReference type="NCBI Taxonomy" id="1293975"/>
    <lineage>
        <taxon>Eukaryota</taxon>
        <taxon>Viridiplantae</taxon>
        <taxon>Streptophyta</taxon>
        <taxon>Embryophyta</taxon>
        <taxon>Tracheophyta</taxon>
        <taxon>Spermatophyta</taxon>
        <taxon>Magnoliopsida</taxon>
        <taxon>eudicotyledons</taxon>
        <taxon>Gunneridae</taxon>
        <taxon>Pentapetalae</taxon>
        <taxon>asterids</taxon>
        <taxon>campanulids</taxon>
        <taxon>Escalloniales</taxon>
        <taxon>Escalloniaceae</taxon>
        <taxon>Escallonia</taxon>
    </lineage>
</organism>
<dbReference type="AlphaFoldDB" id="A0AA88S6W7"/>
<evidence type="ECO:0000256" key="1">
    <source>
        <dbReference type="ARBA" id="ARBA00004236"/>
    </source>
</evidence>
<proteinExistence type="predicted"/>
<evidence type="ECO:0000313" key="4">
    <source>
        <dbReference type="EMBL" id="KAK2997236.1"/>
    </source>
</evidence>
<dbReference type="GO" id="GO:0005886">
    <property type="term" value="C:plasma membrane"/>
    <property type="evidence" value="ECO:0007669"/>
    <property type="project" value="UniProtKB-SubCell"/>
</dbReference>
<dbReference type="PANTHER" id="PTHR45621">
    <property type="entry name" value="OS01G0588500 PROTEIN-RELATED"/>
    <property type="match status" value="1"/>
</dbReference>